<evidence type="ECO:0000256" key="4">
    <source>
        <dbReference type="ARBA" id="ARBA00022833"/>
    </source>
</evidence>
<evidence type="ECO:0000256" key="2">
    <source>
        <dbReference type="ARBA" id="ARBA00022737"/>
    </source>
</evidence>
<dbReference type="WBParaSite" id="nRc.2.0.1.t46036-RA">
    <property type="protein sequence ID" value="nRc.2.0.1.t46036-RA"/>
    <property type="gene ID" value="nRc.2.0.1.g46036"/>
</dbReference>
<organism evidence="8 9">
    <name type="scientific">Romanomermis culicivorax</name>
    <name type="common">Nematode worm</name>
    <dbReference type="NCBI Taxonomy" id="13658"/>
    <lineage>
        <taxon>Eukaryota</taxon>
        <taxon>Metazoa</taxon>
        <taxon>Ecdysozoa</taxon>
        <taxon>Nematoda</taxon>
        <taxon>Enoplea</taxon>
        <taxon>Dorylaimia</taxon>
        <taxon>Mermithida</taxon>
        <taxon>Mermithoidea</taxon>
        <taxon>Mermithidae</taxon>
        <taxon>Romanomermis</taxon>
    </lineage>
</organism>
<dbReference type="GO" id="GO:0008270">
    <property type="term" value="F:zinc ion binding"/>
    <property type="evidence" value="ECO:0007669"/>
    <property type="project" value="UniProtKB-KW"/>
</dbReference>
<reference evidence="9" key="1">
    <citation type="submission" date="2022-11" db="UniProtKB">
        <authorList>
            <consortium name="WormBaseParasite"/>
        </authorList>
    </citation>
    <scope>IDENTIFICATION</scope>
</reference>
<keyword evidence="5" id="KW-0539">Nucleus</keyword>
<keyword evidence="2" id="KW-0677">Repeat</keyword>
<feature type="domain" description="C2H2-type" evidence="7">
    <location>
        <begin position="75"/>
        <end position="103"/>
    </location>
</feature>
<protein>
    <submittedName>
        <fullName evidence="9">C2H2-type domain-containing protein</fullName>
    </submittedName>
</protein>
<keyword evidence="4" id="KW-0862">Zinc</keyword>
<dbReference type="GO" id="GO:0000981">
    <property type="term" value="F:DNA-binding transcription factor activity, RNA polymerase II-specific"/>
    <property type="evidence" value="ECO:0007669"/>
    <property type="project" value="TreeGrafter"/>
</dbReference>
<dbReference type="GO" id="GO:0000978">
    <property type="term" value="F:RNA polymerase II cis-regulatory region sequence-specific DNA binding"/>
    <property type="evidence" value="ECO:0007669"/>
    <property type="project" value="TreeGrafter"/>
</dbReference>
<evidence type="ECO:0000256" key="5">
    <source>
        <dbReference type="ARBA" id="ARBA00023242"/>
    </source>
</evidence>
<name>A0A915L8G6_ROMCU</name>
<feature type="domain" description="C2H2-type" evidence="7">
    <location>
        <begin position="230"/>
        <end position="258"/>
    </location>
</feature>
<sequence>INVIIKYEEAHSFLKETGLHTCLDTSVDSSAAKSPLPMPPSIYDFSFHCVRCLKTFKKWHLLFEHLSEKSTLNLFACTKCWTGFLTIDALIEHLKRKHVESTDVIGQASPDNIRTDILAHVLICAHCGRHVVVADRLLARQQTNYEQFLNHATKGVYQITVHAKSQIVESILDEIESSFPSKLMITFYDTSLPVPLKCTICGSTYEKLDDVEQHFSLFHKPRSSDEEYVKACTSCGEEFWTNINYQLHQNEEHTSSKWTLIKFLKLYASNETAQDAICSRNIQLTMSKQTLRCDLCLRIMEIADFNSHDCAINYTRR</sequence>
<evidence type="ECO:0000313" key="9">
    <source>
        <dbReference type="WBParaSite" id="nRc.2.0.1.t46036-RA"/>
    </source>
</evidence>
<evidence type="ECO:0000256" key="1">
    <source>
        <dbReference type="ARBA" id="ARBA00022723"/>
    </source>
</evidence>
<keyword evidence="3 6" id="KW-0863">Zinc-finger</keyword>
<evidence type="ECO:0000313" key="8">
    <source>
        <dbReference type="Proteomes" id="UP000887565"/>
    </source>
</evidence>
<dbReference type="InterPro" id="IPR050527">
    <property type="entry name" value="Snail/Krueppel_Znf"/>
</dbReference>
<dbReference type="AlphaFoldDB" id="A0A915L8G6"/>
<dbReference type="PANTHER" id="PTHR24388">
    <property type="entry name" value="ZINC FINGER PROTEIN"/>
    <property type="match status" value="1"/>
</dbReference>
<evidence type="ECO:0000259" key="7">
    <source>
        <dbReference type="PROSITE" id="PS50157"/>
    </source>
</evidence>
<evidence type="ECO:0000256" key="6">
    <source>
        <dbReference type="PROSITE-ProRule" id="PRU00042"/>
    </source>
</evidence>
<dbReference type="InterPro" id="IPR013087">
    <property type="entry name" value="Znf_C2H2_type"/>
</dbReference>
<keyword evidence="8" id="KW-1185">Reference proteome</keyword>
<proteinExistence type="predicted"/>
<accession>A0A915L8G6</accession>
<dbReference type="PANTHER" id="PTHR24388:SF104">
    <property type="entry name" value="AT-RICH BINDING PROTEIN-RELATED"/>
    <property type="match status" value="1"/>
</dbReference>
<evidence type="ECO:0000256" key="3">
    <source>
        <dbReference type="ARBA" id="ARBA00022771"/>
    </source>
</evidence>
<dbReference type="Proteomes" id="UP000887565">
    <property type="component" value="Unplaced"/>
</dbReference>
<dbReference type="Gene3D" id="3.30.160.60">
    <property type="entry name" value="Classic Zinc Finger"/>
    <property type="match status" value="2"/>
</dbReference>
<dbReference type="PROSITE" id="PS50157">
    <property type="entry name" value="ZINC_FINGER_C2H2_2"/>
    <property type="match status" value="2"/>
</dbReference>
<dbReference type="PROSITE" id="PS00028">
    <property type="entry name" value="ZINC_FINGER_C2H2_1"/>
    <property type="match status" value="3"/>
</dbReference>
<keyword evidence="1" id="KW-0479">Metal-binding</keyword>
<dbReference type="SMART" id="SM00355">
    <property type="entry name" value="ZnF_C2H2"/>
    <property type="match status" value="4"/>
</dbReference>